<keyword evidence="4" id="KW-0239">DNA-directed DNA polymerase</keyword>
<reference evidence="8" key="1">
    <citation type="submission" date="2025-08" db="UniProtKB">
        <authorList>
            <consortium name="RefSeq"/>
        </authorList>
    </citation>
    <scope>IDENTIFICATION</scope>
</reference>
<name>A0AAJ7DTH9_9HYME</name>
<dbReference type="InterPro" id="IPR001098">
    <property type="entry name" value="DNA-dir_DNA_pol_A_palm_dom"/>
</dbReference>
<dbReference type="Pfam" id="PF18136">
    <property type="entry name" value="DNApol_Exo"/>
    <property type="match status" value="1"/>
</dbReference>
<evidence type="ECO:0000256" key="1">
    <source>
        <dbReference type="ARBA" id="ARBA00012417"/>
    </source>
</evidence>
<dbReference type="InterPro" id="IPR043502">
    <property type="entry name" value="DNA/RNA_pol_sf"/>
</dbReference>
<dbReference type="InterPro" id="IPR012337">
    <property type="entry name" value="RNaseH-like_sf"/>
</dbReference>
<dbReference type="PROSITE" id="PS00447">
    <property type="entry name" value="DNA_POLYMERASE_A"/>
    <property type="match status" value="1"/>
</dbReference>
<dbReference type="KEGG" id="csol:105360853"/>
<dbReference type="Proteomes" id="UP000695007">
    <property type="component" value="Unplaced"/>
</dbReference>
<evidence type="ECO:0000256" key="5">
    <source>
        <dbReference type="ARBA" id="ARBA00031966"/>
    </source>
</evidence>
<dbReference type="InterPro" id="IPR019760">
    <property type="entry name" value="DNA-dir_DNA_pol_A_CS"/>
</dbReference>
<evidence type="ECO:0000313" key="7">
    <source>
        <dbReference type="Proteomes" id="UP000695007"/>
    </source>
</evidence>
<dbReference type="PANTHER" id="PTHR10267:SF0">
    <property type="entry name" value="DNA POLYMERASE SUBUNIT GAMMA-1"/>
    <property type="match status" value="1"/>
</dbReference>
<keyword evidence="3" id="KW-0548">Nucleotidyltransferase</keyword>
<dbReference type="GO" id="GO:0006264">
    <property type="term" value="P:mitochondrial DNA replication"/>
    <property type="evidence" value="ECO:0007669"/>
    <property type="project" value="TreeGrafter"/>
</dbReference>
<keyword evidence="2" id="KW-0808">Transferase</keyword>
<evidence type="ECO:0000259" key="6">
    <source>
        <dbReference type="SMART" id="SM00482"/>
    </source>
</evidence>
<accession>A0AAJ7DTH9</accession>
<dbReference type="SMART" id="SM00482">
    <property type="entry name" value="POLAc"/>
    <property type="match status" value="1"/>
</dbReference>
<evidence type="ECO:0000256" key="2">
    <source>
        <dbReference type="ARBA" id="ARBA00022679"/>
    </source>
</evidence>
<keyword evidence="7" id="KW-1185">Reference proteome</keyword>
<sequence>MMNILSIKKELADFGILTDRISNIPNADISIPTLEDKIPSIPNNFVFNQGWTRYSNSGYESVEYPQEDGLIFDVEVCMKNGPLPTLATAVSKTSWYSWVSKHLIDGTSLNFMKKPLTPDVMIPLESSKNDYELNLNRSQDIKKIIVGHNVSFDRVRVKEQYWQNENSTKFLDTMSLHICISGTSSYQRTILKSKHSDTTNEQLHSISSLNNLADVYKLYCGTELIKTNRDIFINGELQDIKKHFNESMLYCALDVVATHKVLKKIFPMFLERFPHFATLAGMLELGSSYLPVNYNWKRYLEEAETTHDDLNLEKNVLEGIDMCATRILKISKMCSYWKNNRDRIMSQLVIWLDSKNMHFSAIKNNSFLNCGAIIPQVVASGTVTRRAVEATWMTASNTDRERIGSELRAMIHAPLNYCIVGADVDSQELWIASIIGDSFSKVVKIQGGTPFSWMTLIGNKSQCTDMHSVTAKAVGISRDEAKIINYARIYGAGQKFAERLLKQFNPIMSDKEAALKSKKMFLMTKGQKFYRLKKFYISEEFIDKLYTESECLKISKLHNKSRDEVFEKGKWIGGSESAMFNSLEEIAEQKEPATPFLHSRLSRALEKETNEKYLPTKINWVVQSAAVDFLHLILLSVIT</sequence>
<dbReference type="InterPro" id="IPR002297">
    <property type="entry name" value="DNA-dir_DNA_pol_A_mt"/>
</dbReference>
<organism evidence="7 8">
    <name type="scientific">Ceratosolen solmsi marchali</name>
    <dbReference type="NCBI Taxonomy" id="326594"/>
    <lineage>
        <taxon>Eukaryota</taxon>
        <taxon>Metazoa</taxon>
        <taxon>Ecdysozoa</taxon>
        <taxon>Arthropoda</taxon>
        <taxon>Hexapoda</taxon>
        <taxon>Insecta</taxon>
        <taxon>Pterygota</taxon>
        <taxon>Neoptera</taxon>
        <taxon>Endopterygota</taxon>
        <taxon>Hymenoptera</taxon>
        <taxon>Apocrita</taxon>
        <taxon>Proctotrupomorpha</taxon>
        <taxon>Chalcidoidea</taxon>
        <taxon>Agaonidae</taxon>
        <taxon>Agaoninae</taxon>
        <taxon>Ceratosolen</taxon>
    </lineage>
</organism>
<dbReference type="GO" id="GO:0008408">
    <property type="term" value="F:3'-5' exonuclease activity"/>
    <property type="evidence" value="ECO:0007669"/>
    <property type="project" value="TreeGrafter"/>
</dbReference>
<dbReference type="GeneID" id="105360853"/>
<dbReference type="GO" id="GO:0003887">
    <property type="term" value="F:DNA-directed DNA polymerase activity"/>
    <property type="evidence" value="ECO:0007669"/>
    <property type="project" value="UniProtKB-KW"/>
</dbReference>
<dbReference type="EC" id="2.7.7.7" evidence="1"/>
<evidence type="ECO:0000256" key="3">
    <source>
        <dbReference type="ARBA" id="ARBA00022695"/>
    </source>
</evidence>
<dbReference type="PANTHER" id="PTHR10267">
    <property type="entry name" value="DNA POLYMERASE SUBUNIT GAMMA-1"/>
    <property type="match status" value="1"/>
</dbReference>
<dbReference type="PRINTS" id="PR00867">
    <property type="entry name" value="DNAPOLG"/>
</dbReference>
<dbReference type="GO" id="GO:0003677">
    <property type="term" value="F:DNA binding"/>
    <property type="evidence" value="ECO:0007669"/>
    <property type="project" value="InterPro"/>
</dbReference>
<protein>
    <recommendedName>
        <fullName evidence="1">DNA-directed DNA polymerase</fullName>
        <ecNumber evidence="1">2.7.7.7</ecNumber>
    </recommendedName>
    <alternativeName>
        <fullName evidence="5">Mitochondrial DNA polymerase catalytic subunit</fullName>
    </alternativeName>
</protein>
<dbReference type="InterPro" id="IPR041336">
    <property type="entry name" value="DNApol_Exo"/>
</dbReference>
<evidence type="ECO:0000256" key="4">
    <source>
        <dbReference type="ARBA" id="ARBA00022932"/>
    </source>
</evidence>
<dbReference type="SUPFAM" id="SSF53098">
    <property type="entry name" value="Ribonuclease H-like"/>
    <property type="match status" value="1"/>
</dbReference>
<dbReference type="GO" id="GO:0005760">
    <property type="term" value="C:gamma DNA polymerase complex"/>
    <property type="evidence" value="ECO:0007669"/>
    <property type="project" value="InterPro"/>
</dbReference>
<dbReference type="Gene3D" id="1.10.150.20">
    <property type="entry name" value="5' to 3' exonuclease, C-terminal subdomain"/>
    <property type="match status" value="1"/>
</dbReference>
<feature type="domain" description="DNA-directed DNA polymerase family A palm" evidence="6">
    <location>
        <begin position="404"/>
        <end position="639"/>
    </location>
</feature>
<dbReference type="Gene3D" id="3.30.420.390">
    <property type="match status" value="1"/>
</dbReference>
<dbReference type="CTD" id="8205"/>
<dbReference type="RefSeq" id="XP_011496154.1">
    <property type="nucleotide sequence ID" value="XM_011497852.1"/>
</dbReference>
<dbReference type="AlphaFoldDB" id="A0AAJ7DTH9"/>
<dbReference type="SUPFAM" id="SSF56672">
    <property type="entry name" value="DNA/RNA polymerases"/>
    <property type="match status" value="1"/>
</dbReference>
<proteinExistence type="predicted"/>
<evidence type="ECO:0000313" key="8">
    <source>
        <dbReference type="RefSeq" id="XP_011496154.1"/>
    </source>
</evidence>
<gene>
    <name evidence="8" type="primary">LOC105360853</name>
</gene>